<dbReference type="InterPro" id="IPR001227">
    <property type="entry name" value="Ac_transferase_dom_sf"/>
</dbReference>
<dbReference type="SMART" id="SM00827">
    <property type="entry name" value="PKS_AT"/>
    <property type="match status" value="1"/>
</dbReference>
<evidence type="ECO:0000313" key="13">
    <source>
        <dbReference type="EMBL" id="GAA0477784.1"/>
    </source>
</evidence>
<evidence type="ECO:0000256" key="5">
    <source>
        <dbReference type="ARBA" id="ARBA00022857"/>
    </source>
</evidence>
<evidence type="ECO:0000256" key="3">
    <source>
        <dbReference type="ARBA" id="ARBA00022553"/>
    </source>
</evidence>
<dbReference type="InterPro" id="IPR006162">
    <property type="entry name" value="Ppantetheine_attach_site"/>
</dbReference>
<keyword evidence="2" id="KW-0596">Phosphopantetheine</keyword>
<dbReference type="InterPro" id="IPR020806">
    <property type="entry name" value="PKS_PP-bd"/>
</dbReference>
<gene>
    <name evidence="13" type="ORF">GCM10009544_44670</name>
</gene>
<evidence type="ECO:0000256" key="1">
    <source>
        <dbReference type="ARBA" id="ARBA00004792"/>
    </source>
</evidence>
<dbReference type="Pfam" id="PF08659">
    <property type="entry name" value="KR"/>
    <property type="match status" value="1"/>
</dbReference>
<dbReference type="Gene3D" id="3.40.50.720">
    <property type="entry name" value="NAD(P)-binding Rossmann-like Domain"/>
    <property type="match status" value="3"/>
</dbReference>
<dbReference type="SUPFAM" id="SSF53335">
    <property type="entry name" value="S-adenosyl-L-methionine-dependent methyltransferases"/>
    <property type="match status" value="1"/>
</dbReference>
<feature type="domain" description="Ketosynthase family 3 (KS3)" evidence="11">
    <location>
        <begin position="1"/>
        <end position="421"/>
    </location>
</feature>
<dbReference type="SUPFAM" id="SSF52151">
    <property type="entry name" value="FabD/lysophospholipase-like"/>
    <property type="match status" value="1"/>
</dbReference>
<keyword evidence="8" id="KW-0012">Acyltransferase</keyword>
<evidence type="ECO:0000256" key="4">
    <source>
        <dbReference type="ARBA" id="ARBA00022679"/>
    </source>
</evidence>
<dbReference type="Gene3D" id="3.10.129.110">
    <property type="entry name" value="Polyketide synthase dehydratase"/>
    <property type="match status" value="1"/>
</dbReference>
<organism evidence="13 14">
    <name type="scientific">Streptomyces stramineus</name>
    <dbReference type="NCBI Taxonomy" id="173861"/>
    <lineage>
        <taxon>Bacteria</taxon>
        <taxon>Bacillati</taxon>
        <taxon>Actinomycetota</taxon>
        <taxon>Actinomycetes</taxon>
        <taxon>Kitasatosporales</taxon>
        <taxon>Streptomycetaceae</taxon>
        <taxon>Streptomyces</taxon>
    </lineage>
</organism>
<evidence type="ECO:0000259" key="11">
    <source>
        <dbReference type="PROSITE" id="PS52004"/>
    </source>
</evidence>
<dbReference type="SUPFAM" id="SSF47336">
    <property type="entry name" value="ACP-like"/>
    <property type="match status" value="1"/>
</dbReference>
<comment type="caution">
    <text evidence="13">The sequence shown here is derived from an EMBL/GenBank/DDBJ whole genome shotgun (WGS) entry which is preliminary data.</text>
</comment>
<dbReference type="InterPro" id="IPR011032">
    <property type="entry name" value="GroES-like_sf"/>
</dbReference>
<sequence length="2479" mass="260549">MAITGVGCRLPGGLDSLGALWSALAGGRDLVGEVPPDRFDPQVFADASAPHRPGRTYTSAGGFLPDIAGFDAEFFGISPREAACMDPQQRLLLEMTAEALDDAGLAPAALAGTDTGVFVGVSNSAYAHLQLSRLETVDRHTMTGIAVGNTANRISHVYDLRGPSLAVDTACSSSLVALHHACELLRTRGGTALAAGVNVLIGPHEFVGFSKAAMLSPTGRCRAFSAAADGFVRAEGGAVLVLRPLADALAAGDRIHAVIAATGTNSDGRTPGLAQPSARAQAALLREVYRSAALDAGDLLYVEAHGTGTAVGDPLECEAIADALARHRPAGRPLPVGSVKTNLGHLEPASGLAGILKALLVLRHRTVPASLHAEPANPAIDFPRRHLTPVPAPLTLPASGGLVGVNSFGFGGTNADAVLTPDPDAPPRPTPPPGPVPLMVSARTPRALARAVDDLAAHLRTADPATFYDIAHTTVTRRGPHPLRTAVLAPDPATAAARLHAATPSGAPALARGTIAFVYSGNGARFAGMGTRLLAESPPFRDAVEEIDHTLRPLLGWSVAEELATPDAAGERQARTEVAQPLLFTVQAALTTALAAHGVHPAGACGHSVGEIAAAYACGALDLPAAARVIAARSRAQARTAGSGRMAAVGLPARQALRELAAHQGRLELAAVNSPQDVTVAGDLEALDTLARALATRKVFFRLLDLDHAFHTSHMDPIEEELRTDLADLRPGPARIPLASTVTGALTDGRALTADHWWHNIRRPVQLPDAVQALLHTGCDALVEIGPQPVLSHYLRRITTASAQGPTAVVPTLTRDLDGADALDTTVATLLAAGATVDHTRWFPVPGRARDLPAYPWQRERHWHGTPHWYLRGCGDGLRHHPLLGERTSHAEPLWHTTLDPTHHGWLADHVVTGSVLLPAAAFAEAALAAGHLHHQAPVRLQDLTLDRALPLPFDDDRADLHLQVALDTADNTVRISSRTGTGPWRTHARARVSRLPGDRPTPLDITALREKLPRTLPAADHYATAARAGLAYGPAFTVLTHLHTGDDEVLARYRLHQPTAGYHLHPTLLDGALQAGSTLLHHPGTTGPTAAPYLPAAVGALRVWAEPAAEGWIHVRHRHATADDVCWDVTITDDQGHVTATADACRLRRFTTAPAAPALRLATVLRAAPAPHDPDVPPHCLPPVARIARSAAEETPPEWDEPSYTAAAGLLGLLSAHFTLRALKTIDPDAKEYALDRLLAAGVRPHHRRLLDGLLRHAGRTGVLRPTPDGPWAPTTRPAPGKALTRLLRTAPGRIVEAALYSRCGTHLADVLLGHRDPVDLLFGDTERHLVENLYSATAVTRHYNALAAALTRQIVHHRPLGRPLRVLETGAGTGALTAALLDVLPPDRTTYTFTDISPAFLTRARQRFADHDHLTYRALDLDQDPAAQGFTEGGYDLVVAGNVLHATADLPATLRRVTGLLDDGGHLLAVETHNPDLLLPCFGILDSFWNTTDHELRPDTPLLSADRWPDLLTGHGFDDVAQLAADRARGDYSVLLAHRPARTRRPAPAPAASATARLAHLPEPAAAQPAATSWTIAAEHPQSPLACRLAAALRATCDTPVAVVRATADPHQWAAHLPADQARPAVVLLLTDPVNHPGEGDGGPVALEQAVTRTAVLRAVARACAPLPPHCAPLLWLVAHPSGALPAGLGPLTPRDAVPWGVARALGNEQSRPAVRRLCFESGPHPDRDARRLARELLAGPPPDDEVLLTPAGRFVARLREVPPATTAPAGRPYRLRLRQASADFPLDWVEQEPVPAPGPGQVAIEVRAAGLNYRDVMLATGALPPSAESEGPASRGHRLGLECAGVVTAAGEDTPFAAGDRVLAFAPGALASHVLAPASVTGRIPDGLTFAEAATVPVAFFTVHHALDHLARLTGGETVLIHGGAGGVGLAALQYALGVGAHVIATAGTPDKRDLLTLLGARHVLDSRTLDFADRVGELTGGRGVDVVLNSLAGEAITRNLEILAPGGRCVELGKRDIHTGGRLALSPFRNNLSFHAVDVHQMIHRQPALSAAHFAELTHRLGQGAYRPLAHQVFPADRVTDAFTALHRSRHTGKIVVSLAEPPPLAVTPGRLECDPDATYLITGGLSGLGALTARLLADRGARHLALLGRRGAATPGAGPLLDDLAAAGATATAHAADVTDPDALTAVLDAVAATGHPLRGVVHSAMTLHDHLLTETTDEDAEAVLAPKLRGTALLDSLTRTASLDFFVVYSSISATVGHRAQAAYAAANLYMEGLIRARRAAGLPGLAVGWGLLGEVGAGADEEVALALRRMGLGPLSPHEAMGALEDLITRRADVVQVAHVDWPRLAALLPALRTPRFAGLLSDTDEEDEGETAGLRRALDAGEKDAARAALTALLVRLVTRVTHSTPDRVDHAARLDRLGLDSLMATELTVALQRELGCAVPVMEIVDAGSADDLAGRLLALLRPVWPATAG</sequence>
<name>A0ABN1AJ06_9ACTN</name>
<dbReference type="Pfam" id="PF08242">
    <property type="entry name" value="Methyltransf_12"/>
    <property type="match status" value="1"/>
</dbReference>
<feature type="domain" description="Carrier" evidence="10">
    <location>
        <begin position="2393"/>
        <end position="2470"/>
    </location>
</feature>
<evidence type="ECO:0000259" key="10">
    <source>
        <dbReference type="PROSITE" id="PS50075"/>
    </source>
</evidence>
<dbReference type="Gene3D" id="3.40.50.150">
    <property type="entry name" value="Vaccinia Virus protein VP39"/>
    <property type="match status" value="1"/>
</dbReference>
<keyword evidence="14" id="KW-1185">Reference proteome</keyword>
<dbReference type="Pfam" id="PF00109">
    <property type="entry name" value="ketoacyl-synt"/>
    <property type="match status" value="1"/>
</dbReference>
<feature type="active site" description="Proton acceptor; for dehydratase activity" evidence="9">
    <location>
        <position position="910"/>
    </location>
</feature>
<dbReference type="SMART" id="SM00829">
    <property type="entry name" value="PKS_ER"/>
    <property type="match status" value="1"/>
</dbReference>
<keyword evidence="3" id="KW-0597">Phosphoprotein</keyword>
<dbReference type="InterPro" id="IPR009081">
    <property type="entry name" value="PP-bd_ACP"/>
</dbReference>
<dbReference type="InterPro" id="IPR013149">
    <property type="entry name" value="ADH-like_C"/>
</dbReference>
<dbReference type="InterPro" id="IPR042104">
    <property type="entry name" value="PKS_dehydratase_sf"/>
</dbReference>
<accession>A0ABN1AJ06</accession>
<protein>
    <submittedName>
        <fullName evidence="13">Type I polyketide synthase</fullName>
    </submittedName>
</protein>
<evidence type="ECO:0000256" key="7">
    <source>
        <dbReference type="ARBA" id="ARBA00023268"/>
    </source>
</evidence>
<feature type="active site" description="Proton donor; for dehydratase activity" evidence="9">
    <location>
        <position position="1071"/>
    </location>
</feature>
<keyword evidence="7" id="KW-0511">Multifunctional enzyme</keyword>
<keyword evidence="6" id="KW-0045">Antibiotic biosynthesis</keyword>
<dbReference type="Gene3D" id="3.90.180.10">
    <property type="entry name" value="Medium-chain alcohol dehydrogenases, catalytic domain"/>
    <property type="match status" value="1"/>
</dbReference>
<dbReference type="Gene3D" id="3.40.47.10">
    <property type="match status" value="1"/>
</dbReference>
<feature type="domain" description="PKS/mFAS DH" evidence="12">
    <location>
        <begin position="881"/>
        <end position="1157"/>
    </location>
</feature>
<dbReference type="Gene3D" id="3.30.70.3290">
    <property type="match status" value="1"/>
</dbReference>
<keyword evidence="4" id="KW-0808">Transferase</keyword>
<dbReference type="InterPro" id="IPR014043">
    <property type="entry name" value="Acyl_transferase_dom"/>
</dbReference>
<dbReference type="InterPro" id="IPR057326">
    <property type="entry name" value="KR_dom"/>
</dbReference>
<dbReference type="SUPFAM" id="SSF53901">
    <property type="entry name" value="Thiolase-like"/>
    <property type="match status" value="1"/>
</dbReference>
<dbReference type="Pfam" id="PF00550">
    <property type="entry name" value="PP-binding"/>
    <property type="match status" value="1"/>
</dbReference>
<dbReference type="Pfam" id="PF14765">
    <property type="entry name" value="PS-DH"/>
    <property type="match status" value="1"/>
</dbReference>
<dbReference type="SMART" id="SM00823">
    <property type="entry name" value="PKS_PP"/>
    <property type="match status" value="1"/>
</dbReference>
<dbReference type="InterPro" id="IPR049551">
    <property type="entry name" value="PKS_DH_C"/>
</dbReference>
<dbReference type="Pfam" id="PF00698">
    <property type="entry name" value="Acyl_transf_1"/>
    <property type="match status" value="1"/>
</dbReference>
<dbReference type="Pfam" id="PF08240">
    <property type="entry name" value="ADH_N"/>
    <property type="match status" value="1"/>
</dbReference>
<dbReference type="Proteomes" id="UP001499895">
    <property type="component" value="Unassembled WGS sequence"/>
</dbReference>
<dbReference type="InterPro" id="IPR014030">
    <property type="entry name" value="Ketoacyl_synth_N"/>
</dbReference>
<dbReference type="CDD" id="cd02440">
    <property type="entry name" value="AdoMet_MTases"/>
    <property type="match status" value="1"/>
</dbReference>
<dbReference type="InterPro" id="IPR020843">
    <property type="entry name" value="ER"/>
</dbReference>
<dbReference type="Pfam" id="PF02801">
    <property type="entry name" value="Ketoacyl-synt_C"/>
    <property type="match status" value="1"/>
</dbReference>
<dbReference type="InterPro" id="IPR016036">
    <property type="entry name" value="Malonyl_transacylase_ACP-bd"/>
</dbReference>
<dbReference type="CDD" id="cd00833">
    <property type="entry name" value="PKS"/>
    <property type="match status" value="1"/>
</dbReference>
<dbReference type="PROSITE" id="PS00012">
    <property type="entry name" value="PHOSPHOPANTETHEINE"/>
    <property type="match status" value="1"/>
</dbReference>
<dbReference type="CDD" id="cd05195">
    <property type="entry name" value="enoyl_red"/>
    <property type="match status" value="1"/>
</dbReference>
<dbReference type="Gene3D" id="1.10.1200.10">
    <property type="entry name" value="ACP-like"/>
    <property type="match status" value="1"/>
</dbReference>
<dbReference type="SMART" id="SM00822">
    <property type="entry name" value="PKS_KR"/>
    <property type="match status" value="1"/>
</dbReference>
<dbReference type="InterPro" id="IPR014031">
    <property type="entry name" value="Ketoacyl_synth_C"/>
</dbReference>
<dbReference type="InterPro" id="IPR032821">
    <property type="entry name" value="PKS_assoc"/>
</dbReference>
<dbReference type="InterPro" id="IPR016035">
    <property type="entry name" value="Acyl_Trfase/lysoPLipase"/>
</dbReference>
<feature type="region of interest" description="N-terminal hotdog fold" evidence="9">
    <location>
        <begin position="881"/>
        <end position="1000"/>
    </location>
</feature>
<proteinExistence type="predicted"/>
<dbReference type="InterPro" id="IPR018201">
    <property type="entry name" value="Ketoacyl_synth_AS"/>
</dbReference>
<dbReference type="InterPro" id="IPR036291">
    <property type="entry name" value="NAD(P)-bd_dom_sf"/>
</dbReference>
<comment type="pathway">
    <text evidence="1">Antibiotic biosynthesis.</text>
</comment>
<evidence type="ECO:0000256" key="2">
    <source>
        <dbReference type="ARBA" id="ARBA00022450"/>
    </source>
</evidence>
<evidence type="ECO:0000313" key="14">
    <source>
        <dbReference type="Proteomes" id="UP001499895"/>
    </source>
</evidence>
<dbReference type="Gene3D" id="3.40.366.10">
    <property type="entry name" value="Malonyl-Coenzyme A Acyl Carrier Protein, domain 2"/>
    <property type="match status" value="1"/>
</dbReference>
<dbReference type="Pfam" id="PF21089">
    <property type="entry name" value="PKS_DH_N"/>
    <property type="match status" value="1"/>
</dbReference>
<dbReference type="InterPro" id="IPR013968">
    <property type="entry name" value="PKS_KR"/>
</dbReference>
<reference evidence="13 14" key="1">
    <citation type="journal article" date="2019" name="Int. J. Syst. Evol. Microbiol.">
        <title>The Global Catalogue of Microorganisms (GCM) 10K type strain sequencing project: providing services to taxonomists for standard genome sequencing and annotation.</title>
        <authorList>
            <consortium name="The Broad Institute Genomics Platform"/>
            <consortium name="The Broad Institute Genome Sequencing Center for Infectious Disease"/>
            <person name="Wu L."/>
            <person name="Ma J."/>
        </authorList>
    </citation>
    <scope>NUCLEOTIDE SEQUENCE [LARGE SCALE GENOMIC DNA]</scope>
    <source>
        <strain evidence="13 14">JCM 10649</strain>
    </source>
</reference>
<dbReference type="PROSITE" id="PS50075">
    <property type="entry name" value="CARRIER"/>
    <property type="match status" value="1"/>
</dbReference>
<dbReference type="SMART" id="SM00826">
    <property type="entry name" value="PKS_DH"/>
    <property type="match status" value="1"/>
</dbReference>
<dbReference type="InterPro" id="IPR013217">
    <property type="entry name" value="Methyltransf_12"/>
</dbReference>
<dbReference type="EMBL" id="BAAAHB010000056">
    <property type="protein sequence ID" value="GAA0477784.1"/>
    <property type="molecule type" value="Genomic_DNA"/>
</dbReference>
<feature type="region of interest" description="C-terminal hotdog fold" evidence="9">
    <location>
        <begin position="1014"/>
        <end position="1157"/>
    </location>
</feature>
<dbReference type="InterPro" id="IPR036736">
    <property type="entry name" value="ACP-like_sf"/>
</dbReference>
<evidence type="ECO:0000256" key="6">
    <source>
        <dbReference type="ARBA" id="ARBA00023194"/>
    </source>
</evidence>
<dbReference type="Pfam" id="PF16197">
    <property type="entry name" value="KAsynt_C_assoc"/>
    <property type="match status" value="1"/>
</dbReference>
<dbReference type="SUPFAM" id="SSF51735">
    <property type="entry name" value="NAD(P)-binding Rossmann-fold domains"/>
    <property type="match status" value="3"/>
</dbReference>
<dbReference type="PROSITE" id="PS52004">
    <property type="entry name" value="KS3_2"/>
    <property type="match status" value="1"/>
</dbReference>
<dbReference type="InterPro" id="IPR050091">
    <property type="entry name" value="PKS_NRPS_Biosynth_Enz"/>
</dbReference>
<evidence type="ECO:0000256" key="9">
    <source>
        <dbReference type="PROSITE-ProRule" id="PRU01363"/>
    </source>
</evidence>
<dbReference type="SMART" id="SM00825">
    <property type="entry name" value="PKS_KS"/>
    <property type="match status" value="1"/>
</dbReference>
<keyword evidence="5" id="KW-0521">NADP</keyword>
<dbReference type="InterPro" id="IPR029063">
    <property type="entry name" value="SAM-dependent_MTases_sf"/>
</dbReference>
<dbReference type="InterPro" id="IPR049900">
    <property type="entry name" value="PKS_mFAS_DH"/>
</dbReference>
<dbReference type="PANTHER" id="PTHR43775">
    <property type="entry name" value="FATTY ACID SYNTHASE"/>
    <property type="match status" value="1"/>
</dbReference>
<dbReference type="InterPro" id="IPR016039">
    <property type="entry name" value="Thiolase-like"/>
</dbReference>
<dbReference type="PROSITE" id="PS00606">
    <property type="entry name" value="KS3_1"/>
    <property type="match status" value="1"/>
</dbReference>
<dbReference type="Pfam" id="PF00107">
    <property type="entry name" value="ADH_zinc_N"/>
    <property type="match status" value="1"/>
</dbReference>
<dbReference type="InterPro" id="IPR049552">
    <property type="entry name" value="PKS_DH_N"/>
</dbReference>
<dbReference type="SUPFAM" id="SSF50129">
    <property type="entry name" value="GroES-like"/>
    <property type="match status" value="1"/>
</dbReference>
<dbReference type="InterPro" id="IPR013154">
    <property type="entry name" value="ADH-like_N"/>
</dbReference>
<evidence type="ECO:0000256" key="8">
    <source>
        <dbReference type="ARBA" id="ARBA00023315"/>
    </source>
</evidence>
<dbReference type="PANTHER" id="PTHR43775:SF37">
    <property type="entry name" value="SI:DKEY-61P9.11"/>
    <property type="match status" value="1"/>
</dbReference>
<dbReference type="InterPro" id="IPR020807">
    <property type="entry name" value="PKS_DH"/>
</dbReference>
<dbReference type="SUPFAM" id="SSF55048">
    <property type="entry name" value="Probable ACP-binding domain of malonyl-CoA ACP transacylase"/>
    <property type="match status" value="1"/>
</dbReference>
<evidence type="ECO:0000259" key="12">
    <source>
        <dbReference type="PROSITE" id="PS52019"/>
    </source>
</evidence>
<dbReference type="PROSITE" id="PS52019">
    <property type="entry name" value="PKS_MFAS_DH"/>
    <property type="match status" value="1"/>
</dbReference>
<dbReference type="InterPro" id="IPR020841">
    <property type="entry name" value="PKS_Beta-ketoAc_synthase_dom"/>
</dbReference>